<sequence>MLSDQISIVLSDLTEIATKQEDLIREKDLDIQVIVGKIEIALSQPDIYKNILIEIIEEYKQAL</sequence>
<accession>A0A9Q1UY81</accession>
<evidence type="ECO:0000313" key="2">
    <source>
        <dbReference type="Proteomes" id="UP000037540"/>
    </source>
</evidence>
<protein>
    <submittedName>
        <fullName evidence="1">Uncharacterized protein</fullName>
    </submittedName>
</protein>
<organism evidence="1 2">
    <name type="scientific">Clostridium botulinum</name>
    <dbReference type="NCBI Taxonomy" id="1491"/>
    <lineage>
        <taxon>Bacteria</taxon>
        <taxon>Bacillati</taxon>
        <taxon>Bacillota</taxon>
        <taxon>Clostridia</taxon>
        <taxon>Eubacteriales</taxon>
        <taxon>Clostridiaceae</taxon>
        <taxon>Clostridium</taxon>
    </lineage>
</organism>
<evidence type="ECO:0000313" key="1">
    <source>
        <dbReference type="EMBL" id="KOA86634.1"/>
    </source>
</evidence>
<dbReference type="RefSeq" id="WP_019278334.1">
    <property type="nucleotide sequence ID" value="NZ_LGVO01000042.1"/>
</dbReference>
<comment type="caution">
    <text evidence="1">The sequence shown here is derived from an EMBL/GenBank/DDBJ whole genome shotgun (WGS) entry which is preliminary data.</text>
</comment>
<dbReference type="EMBL" id="LGVR01000045">
    <property type="protein sequence ID" value="KOA86634.1"/>
    <property type="molecule type" value="Genomic_DNA"/>
</dbReference>
<name>A0A9Q1UY81_CLOBO</name>
<proteinExistence type="predicted"/>
<dbReference type="AlphaFoldDB" id="A0A9Q1UY81"/>
<reference evidence="1 2" key="1">
    <citation type="submission" date="2015-07" db="EMBL/GenBank/DDBJ databases">
        <title>Draft genome sequences of 17 French Clostridium botulinum group III.</title>
        <authorList>
            <person name="Woudstra C."/>
            <person name="Le Marechal C."/>
            <person name="Souillard R."/>
            <person name="Bayon-Auboyer M.-H."/>
            <person name="Dessouter D."/>
            <person name="Fach P."/>
        </authorList>
    </citation>
    <scope>NUCLEOTIDE SEQUENCE [LARGE SCALE GENOMIC DNA]</scope>
    <source>
        <strain evidence="1 2">12LNRI-CD</strain>
    </source>
</reference>
<gene>
    <name evidence="1" type="ORF">ADU74_08325</name>
</gene>
<dbReference type="Proteomes" id="UP000037540">
    <property type="component" value="Unassembled WGS sequence"/>
</dbReference>